<dbReference type="Gene3D" id="6.10.140.530">
    <property type="match status" value="2"/>
</dbReference>
<dbReference type="PANTHER" id="PTHR33418:SF1">
    <property type="entry name" value="HELICASE-ASSOCIATED DOMAIN-CONTAINING PROTEIN"/>
    <property type="match status" value="1"/>
</dbReference>
<name>A0A8J9X0H3_PHATR</name>
<dbReference type="PANTHER" id="PTHR33418">
    <property type="entry name" value="HELICASE-ASSOCIATED"/>
    <property type="match status" value="1"/>
</dbReference>
<proteinExistence type="predicted"/>
<accession>A0A8J9X0H3</accession>
<evidence type="ECO:0000313" key="2">
    <source>
        <dbReference type="EMBL" id="CAG9278584.1"/>
    </source>
</evidence>
<dbReference type="InterPro" id="IPR005114">
    <property type="entry name" value="Helicase_assoc"/>
</dbReference>
<sequence>QWVEKFDELCDYRDLMGHCLVPHTYSENLPLARWVKRQRYQYKLMKEGKPSTMTEERVVALSNIGFVWDSQGAAWGERLGELKDFRKAFMHCNVPSNYSENPQLATWVKCQRRQYKLHVEGKSSNMTSDRVRELESLGFEWELRTYKKSRVC</sequence>
<dbReference type="Pfam" id="PF03457">
    <property type="entry name" value="HA"/>
    <property type="match status" value="2"/>
</dbReference>
<dbReference type="Proteomes" id="UP000836788">
    <property type="component" value="Chromosome 10"/>
</dbReference>
<dbReference type="EMBL" id="OU594951">
    <property type="protein sequence ID" value="CAG9278584.1"/>
    <property type="molecule type" value="Genomic_DNA"/>
</dbReference>
<feature type="domain" description="Helicase-associated" evidence="1">
    <location>
        <begin position="1"/>
        <end position="66"/>
    </location>
</feature>
<reference evidence="2" key="1">
    <citation type="submission" date="2022-02" db="EMBL/GenBank/DDBJ databases">
        <authorList>
            <person name="Giguere J D."/>
        </authorList>
    </citation>
    <scope>NUCLEOTIDE SEQUENCE</scope>
    <source>
        <strain evidence="2">CCAP 1055/1</strain>
    </source>
</reference>
<organism evidence="2">
    <name type="scientific">Phaeodactylum tricornutum</name>
    <name type="common">Diatom</name>
    <dbReference type="NCBI Taxonomy" id="2850"/>
    <lineage>
        <taxon>Eukaryota</taxon>
        <taxon>Sar</taxon>
        <taxon>Stramenopiles</taxon>
        <taxon>Ochrophyta</taxon>
        <taxon>Bacillariophyta</taxon>
        <taxon>Bacillariophyceae</taxon>
        <taxon>Bacillariophycidae</taxon>
        <taxon>Naviculales</taxon>
        <taxon>Phaeodactylaceae</taxon>
        <taxon>Phaeodactylum</taxon>
    </lineage>
</organism>
<evidence type="ECO:0000259" key="1">
    <source>
        <dbReference type="Pfam" id="PF03457"/>
    </source>
</evidence>
<gene>
    <name evidence="2" type="ORF">PTTT1_LOCUS7388</name>
</gene>
<feature type="non-terminal residue" evidence="2">
    <location>
        <position position="1"/>
    </location>
</feature>
<feature type="domain" description="Helicase-associated" evidence="1">
    <location>
        <begin position="73"/>
        <end position="139"/>
    </location>
</feature>
<protein>
    <recommendedName>
        <fullName evidence="1">Helicase-associated domain-containing protein</fullName>
    </recommendedName>
</protein>
<dbReference type="AlphaFoldDB" id="A0A8J9X0H3"/>